<protein>
    <submittedName>
        <fullName evidence="1">Uncharacterized protein</fullName>
    </submittedName>
</protein>
<dbReference type="Proteomes" id="UP000688137">
    <property type="component" value="Unassembled WGS sequence"/>
</dbReference>
<comment type="caution">
    <text evidence="1">The sequence shown here is derived from an EMBL/GenBank/DDBJ whole genome shotgun (WGS) entry which is preliminary data.</text>
</comment>
<organism evidence="1 2">
    <name type="scientific">Paramecium primaurelia</name>
    <dbReference type="NCBI Taxonomy" id="5886"/>
    <lineage>
        <taxon>Eukaryota</taxon>
        <taxon>Sar</taxon>
        <taxon>Alveolata</taxon>
        <taxon>Ciliophora</taxon>
        <taxon>Intramacronucleata</taxon>
        <taxon>Oligohymenophorea</taxon>
        <taxon>Peniculida</taxon>
        <taxon>Parameciidae</taxon>
        <taxon>Paramecium</taxon>
    </lineage>
</organism>
<name>A0A8S1LP02_PARPR</name>
<evidence type="ECO:0000313" key="1">
    <source>
        <dbReference type="EMBL" id="CAD8066266.1"/>
    </source>
</evidence>
<sequence>MKSKRALIWIKKTAQEKQNVSEQMKMIDSNFESKVIENQPIKMNLLYYDILLNNGLVLKQSFLQPPEPHIYLMLNYYK</sequence>
<dbReference type="EMBL" id="CAJJDM010000038">
    <property type="protein sequence ID" value="CAD8066266.1"/>
    <property type="molecule type" value="Genomic_DNA"/>
</dbReference>
<gene>
    <name evidence="1" type="ORF">PPRIM_AZ9-3.1.T0390002</name>
</gene>
<keyword evidence="2" id="KW-1185">Reference proteome</keyword>
<dbReference type="AlphaFoldDB" id="A0A8S1LP02"/>
<reference evidence="1" key="1">
    <citation type="submission" date="2021-01" db="EMBL/GenBank/DDBJ databases">
        <authorList>
            <consortium name="Genoscope - CEA"/>
            <person name="William W."/>
        </authorList>
    </citation>
    <scope>NUCLEOTIDE SEQUENCE</scope>
</reference>
<accession>A0A8S1LP02</accession>
<proteinExistence type="predicted"/>
<evidence type="ECO:0000313" key="2">
    <source>
        <dbReference type="Proteomes" id="UP000688137"/>
    </source>
</evidence>